<evidence type="ECO:0000256" key="4">
    <source>
        <dbReference type="SAM" id="MobiDB-lite"/>
    </source>
</evidence>
<feature type="domain" description="Bacterial alpha-L-rhamnosidase N-terminal" evidence="6">
    <location>
        <begin position="47"/>
        <end position="182"/>
    </location>
</feature>
<evidence type="ECO:0000256" key="2">
    <source>
        <dbReference type="ARBA" id="ARBA00012652"/>
    </source>
</evidence>
<dbReference type="Pfam" id="PF17389">
    <property type="entry name" value="Bac_rhamnosid6H"/>
    <property type="match status" value="1"/>
</dbReference>
<feature type="domain" description="Alpha-L-rhamnosidase six-hairpin glycosidase" evidence="7">
    <location>
        <begin position="320"/>
        <end position="677"/>
    </location>
</feature>
<reference evidence="9" key="1">
    <citation type="journal article" date="2013" name="PLoS ONE">
        <title>Metagenomic insights into the carbohydrate-active enzymes carried by the microorganisms adhering to solid digesta in the rumen of cows.</title>
        <authorList>
            <person name="Wang L."/>
            <person name="Hatem A."/>
            <person name="Catalyurek U.V."/>
            <person name="Morrison M."/>
            <person name="Yu Z."/>
        </authorList>
    </citation>
    <scope>NUCLEOTIDE SEQUENCE</scope>
</reference>
<dbReference type="PANTHER" id="PTHR33307:SF6">
    <property type="entry name" value="ALPHA-RHAMNOSIDASE (EUROFUNG)-RELATED"/>
    <property type="match status" value="1"/>
</dbReference>
<dbReference type="InterPro" id="IPR008902">
    <property type="entry name" value="Rhamnosid_concanavalin"/>
</dbReference>
<accession>W0FP08</accession>
<dbReference type="SUPFAM" id="SSF48208">
    <property type="entry name" value="Six-hairpin glycosidases"/>
    <property type="match status" value="1"/>
</dbReference>
<feature type="domain" description="Alpha-L-rhamnosidase concanavalin-like" evidence="5">
    <location>
        <begin position="211"/>
        <end position="315"/>
    </location>
</feature>
<dbReference type="InterPro" id="IPR035396">
    <property type="entry name" value="Bac_rhamnosid6H"/>
</dbReference>
<name>W0FP08_9BACT</name>
<evidence type="ECO:0000256" key="1">
    <source>
        <dbReference type="ARBA" id="ARBA00001445"/>
    </source>
</evidence>
<keyword evidence="3" id="KW-0378">Hydrolase</keyword>
<evidence type="ECO:0000259" key="7">
    <source>
        <dbReference type="Pfam" id="PF17389"/>
    </source>
</evidence>
<dbReference type="GO" id="GO:0030596">
    <property type="term" value="F:alpha-L-rhamnosidase activity"/>
    <property type="evidence" value="ECO:0007669"/>
    <property type="project" value="UniProtKB-EC"/>
</dbReference>
<dbReference type="InterPro" id="IPR035398">
    <property type="entry name" value="Bac_rhamnosid_C"/>
</dbReference>
<dbReference type="InterPro" id="IPR012341">
    <property type="entry name" value="6hp_glycosidase-like_sf"/>
</dbReference>
<dbReference type="EMBL" id="KC246797">
    <property type="protein sequence ID" value="AHF24557.1"/>
    <property type="molecule type" value="Genomic_DNA"/>
</dbReference>
<dbReference type="PANTHER" id="PTHR33307">
    <property type="entry name" value="ALPHA-RHAMNOSIDASE (EUROFUNG)"/>
    <property type="match status" value="1"/>
</dbReference>
<dbReference type="Gene3D" id="2.60.120.260">
    <property type="entry name" value="Galactose-binding domain-like"/>
    <property type="match status" value="2"/>
</dbReference>
<evidence type="ECO:0000256" key="3">
    <source>
        <dbReference type="ARBA" id="ARBA00022801"/>
    </source>
</evidence>
<dbReference type="AlphaFoldDB" id="W0FP08"/>
<dbReference type="Gene3D" id="2.60.420.10">
    <property type="entry name" value="Maltose phosphorylase, domain 3"/>
    <property type="match status" value="1"/>
</dbReference>
<dbReference type="GO" id="GO:0005975">
    <property type="term" value="P:carbohydrate metabolic process"/>
    <property type="evidence" value="ECO:0007669"/>
    <property type="project" value="InterPro"/>
</dbReference>
<dbReference type="InterPro" id="IPR016007">
    <property type="entry name" value="Alpha_rhamnosid"/>
</dbReference>
<dbReference type="Pfam" id="PF08531">
    <property type="entry name" value="Bac_rhamnosid_N"/>
    <property type="match status" value="1"/>
</dbReference>
<feature type="domain" description="Alpha-L-rhamnosidase C-terminal" evidence="8">
    <location>
        <begin position="688"/>
        <end position="747"/>
    </location>
</feature>
<sequence>MDKKAVKTNDLLAALRNAQWIDPELPHDKNVRQPASVLRKCFTISEASEAVLCITCHGLYEAVLNGQRVGDFVLAPGTGDYKQRLFVQQYDVSNLLRAGENELTVTLGDGWYRGSVGIDGLTNYYGEDLALLCVLLSDGQTVLKSDESWDASQEGPTRENDLQQGETYDARKEEITSWHPVIVRDFSHENLVLDEGVPILLQERFEGNLLKTPNGETVLDFGQNLAGFTELRLTAKAGQKITLWHGETLDENGNFTQKNFDPGDRNKAGIPQKLEYICKDGLNVWHPRFTIFGFRYAKVETDIDLKDAQFTSVAVYSKLPQTGFFTCGNENVNRLFQNSLWSMRSNFVDVPTDCPTRERAGWTGDAEVFAPTAVLLADCYPVLRKWLGECRLAQKEDGLVQNIAPVNNAGSMISNMLQGSAGWGDACVIVPWVLYNAYGSKEILEENYEMMRKWLVFTGKRARKTRLSNLRNPYRRYLVDQGFHFGEWCQPGVNNMAAMKTAMMHGMPEVATAYYYRSASLMAKIAKILGKEKDAEKYALIAENAKNAYRFTCTKDGKILSDRQCAYVRPVAFGLLRGAEAQAAADDLNALVAGNGYHLNTGFLSTPDLLDVLANYGHTDTAYRLLLQEECPSWLYAVKKGATTIWETWDGVRADGTVHDSLNHYSYGAVSGWLIRGVCGILLGEGKLRIAPKPDRSLGFARARWESPAGRIESAWRYEEDRLILDVNLPVPAEVVLPDGSVHEETEGAHHYEVLL</sequence>
<protein>
    <recommendedName>
        <fullName evidence="2">alpha-L-rhamnosidase</fullName>
        <ecNumber evidence="2">3.2.1.40</ecNumber>
    </recommendedName>
</protein>
<evidence type="ECO:0000259" key="8">
    <source>
        <dbReference type="Pfam" id="PF17390"/>
    </source>
</evidence>
<organism evidence="9">
    <name type="scientific">uncultured bacterium Contig248</name>
    <dbReference type="NCBI Taxonomy" id="1393544"/>
    <lineage>
        <taxon>Bacteria</taxon>
        <taxon>environmental samples</taxon>
    </lineage>
</organism>
<feature type="region of interest" description="Disordered" evidence="4">
    <location>
        <begin position="146"/>
        <end position="169"/>
    </location>
</feature>
<dbReference type="InterPro" id="IPR013737">
    <property type="entry name" value="Bac_rhamnosid_N"/>
</dbReference>
<dbReference type="Gene3D" id="1.50.10.10">
    <property type="match status" value="1"/>
</dbReference>
<evidence type="ECO:0000259" key="5">
    <source>
        <dbReference type="Pfam" id="PF05592"/>
    </source>
</evidence>
<evidence type="ECO:0000259" key="6">
    <source>
        <dbReference type="Pfam" id="PF08531"/>
    </source>
</evidence>
<evidence type="ECO:0000313" key="9">
    <source>
        <dbReference type="EMBL" id="AHF24557.1"/>
    </source>
</evidence>
<proteinExistence type="predicted"/>
<dbReference type="InterPro" id="IPR008928">
    <property type="entry name" value="6-hairpin_glycosidase_sf"/>
</dbReference>
<dbReference type="Pfam" id="PF17390">
    <property type="entry name" value="Bac_rhamnosid_C"/>
    <property type="match status" value="1"/>
</dbReference>
<comment type="catalytic activity">
    <reaction evidence="1">
        <text>Hydrolysis of terminal non-reducing alpha-L-rhamnose residues in alpha-L-rhamnosides.</text>
        <dbReference type="EC" id="3.2.1.40"/>
    </reaction>
</comment>
<dbReference type="Pfam" id="PF05592">
    <property type="entry name" value="Bac_rhamnosid"/>
    <property type="match status" value="1"/>
</dbReference>
<dbReference type="EC" id="3.2.1.40" evidence="2"/>